<feature type="region of interest" description="Disordered" evidence="9">
    <location>
        <begin position="1"/>
        <end position="27"/>
    </location>
</feature>
<dbReference type="InterPro" id="IPR006311">
    <property type="entry name" value="TAT_signal"/>
</dbReference>
<evidence type="ECO:0000256" key="5">
    <source>
        <dbReference type="ARBA" id="ARBA00022729"/>
    </source>
</evidence>
<keyword evidence="4" id="KW-0479">Metal-binding</keyword>
<sequence>MNRTRSNEPDSLENDMDFVTEPEKSPGTVSRRGLIGLVTTTVASAAVGIGGFAIGGQLAGAATADPSNAGSSGAAPGADIDLTADIVEFDGLHQAGIATPAQTNVLLTSYDVAQSASRADLAAVMKAWTQAARAMTAGDAVEAGPDISTGSRPANLTITVGVGAGLVQRLGAQRPRALVDLPAFTGDQLDPARSGGDIVVQMCSDDPLILANADRVITRRAENTLTVRWQEQGFGSTGARSDGRTGRNLMGQLDGTNNVTTSQLATSGPIWVDERDPGWMAGGTYLVVRRIRMLLGDWERQNTAHQERVIGRTKDTGAPLGGTMESDYVDLEARNADGSLTIPADSHVRLAKPSSSSENMMRRGYSYRGAVLSDGTVDQGLLFISFQKDPTTSFIPVQQRLAAHDALSEFTVTTGSALFAILPGTPTASDWLGSALFA</sequence>
<evidence type="ECO:0000256" key="4">
    <source>
        <dbReference type="ARBA" id="ARBA00022723"/>
    </source>
</evidence>
<proteinExistence type="inferred from homology"/>
<dbReference type="PROSITE" id="PS51318">
    <property type="entry name" value="TAT"/>
    <property type="match status" value="1"/>
</dbReference>
<evidence type="ECO:0000313" key="12">
    <source>
        <dbReference type="EMBL" id="GAA1809405.1"/>
    </source>
</evidence>
<evidence type="ECO:0000256" key="6">
    <source>
        <dbReference type="ARBA" id="ARBA00023002"/>
    </source>
</evidence>
<keyword evidence="3" id="KW-0349">Heme</keyword>
<dbReference type="Pfam" id="PF20628">
    <property type="entry name" value="Dyp_perox_C"/>
    <property type="match status" value="1"/>
</dbReference>
<feature type="domain" description="Dyp-type peroxidase N-terminal" evidence="10">
    <location>
        <begin position="94"/>
        <end position="234"/>
    </location>
</feature>
<keyword evidence="6" id="KW-0560">Oxidoreductase</keyword>
<dbReference type="InterPro" id="IPR006314">
    <property type="entry name" value="Dyp_peroxidase"/>
</dbReference>
<gene>
    <name evidence="12" type="primary">efeB</name>
    <name evidence="12" type="ORF">GCM10009749_17370</name>
</gene>
<dbReference type="PROSITE" id="PS51404">
    <property type="entry name" value="DYP_PEROXIDASE"/>
    <property type="match status" value="1"/>
</dbReference>
<evidence type="ECO:0000256" key="2">
    <source>
        <dbReference type="ARBA" id="ARBA00022559"/>
    </source>
</evidence>
<evidence type="ECO:0000256" key="9">
    <source>
        <dbReference type="SAM" id="MobiDB-lite"/>
    </source>
</evidence>
<dbReference type="Proteomes" id="UP001500002">
    <property type="component" value="Unassembled WGS sequence"/>
</dbReference>
<keyword evidence="7" id="KW-0408">Iron</keyword>
<dbReference type="SUPFAM" id="SSF54909">
    <property type="entry name" value="Dimeric alpha+beta barrel"/>
    <property type="match status" value="1"/>
</dbReference>
<comment type="similarity">
    <text evidence="8">Belongs to the DyP-type peroxidase family.</text>
</comment>
<dbReference type="RefSeq" id="WP_344295451.1">
    <property type="nucleotide sequence ID" value="NZ_BAAANJ010000005.1"/>
</dbReference>
<feature type="domain" description="Dyp-type peroxidase C-terminal" evidence="11">
    <location>
        <begin position="246"/>
        <end position="424"/>
    </location>
</feature>
<evidence type="ECO:0000313" key="13">
    <source>
        <dbReference type="Proteomes" id="UP001500002"/>
    </source>
</evidence>
<evidence type="ECO:0000259" key="10">
    <source>
        <dbReference type="Pfam" id="PF04261"/>
    </source>
</evidence>
<dbReference type="PANTHER" id="PTHR30521">
    <property type="entry name" value="DEFERROCHELATASE/PEROXIDASE"/>
    <property type="match status" value="1"/>
</dbReference>
<dbReference type="InterPro" id="IPR011008">
    <property type="entry name" value="Dimeric_a/b-barrel"/>
</dbReference>
<name>A0ABN2M4J0_9MICO</name>
<reference evidence="12 13" key="1">
    <citation type="journal article" date="2019" name="Int. J. Syst. Evol. Microbiol.">
        <title>The Global Catalogue of Microorganisms (GCM) 10K type strain sequencing project: providing services to taxonomists for standard genome sequencing and annotation.</title>
        <authorList>
            <consortium name="The Broad Institute Genomics Platform"/>
            <consortium name="The Broad Institute Genome Sequencing Center for Infectious Disease"/>
            <person name="Wu L."/>
            <person name="Ma J."/>
        </authorList>
    </citation>
    <scope>NUCLEOTIDE SEQUENCE [LARGE SCALE GENOMIC DNA]</scope>
    <source>
        <strain evidence="12 13">JCM 14322</strain>
    </source>
</reference>
<dbReference type="PANTHER" id="PTHR30521:SF4">
    <property type="entry name" value="DEFERROCHELATASE"/>
    <property type="match status" value="1"/>
</dbReference>
<evidence type="ECO:0000259" key="11">
    <source>
        <dbReference type="Pfam" id="PF20628"/>
    </source>
</evidence>
<evidence type="ECO:0000256" key="7">
    <source>
        <dbReference type="ARBA" id="ARBA00023004"/>
    </source>
</evidence>
<dbReference type="EMBL" id="BAAANJ010000005">
    <property type="protein sequence ID" value="GAA1809405.1"/>
    <property type="molecule type" value="Genomic_DNA"/>
</dbReference>
<feature type="compositionally biased region" description="Acidic residues" evidence="9">
    <location>
        <begin position="10"/>
        <end position="20"/>
    </location>
</feature>
<dbReference type="NCBIfam" id="TIGR01413">
    <property type="entry name" value="Dyp_perox_fam"/>
    <property type="match status" value="1"/>
</dbReference>
<evidence type="ECO:0000256" key="1">
    <source>
        <dbReference type="ARBA" id="ARBA00001970"/>
    </source>
</evidence>
<keyword evidence="13" id="KW-1185">Reference proteome</keyword>
<comment type="cofactor">
    <cofactor evidence="1">
        <name>heme b</name>
        <dbReference type="ChEBI" id="CHEBI:60344"/>
    </cofactor>
</comment>
<organism evidence="12 13">
    <name type="scientific">Agromyces neolithicus</name>
    <dbReference type="NCBI Taxonomy" id="269420"/>
    <lineage>
        <taxon>Bacteria</taxon>
        <taxon>Bacillati</taxon>
        <taxon>Actinomycetota</taxon>
        <taxon>Actinomycetes</taxon>
        <taxon>Micrococcales</taxon>
        <taxon>Microbacteriaceae</taxon>
        <taxon>Agromyces</taxon>
    </lineage>
</organism>
<keyword evidence="5" id="KW-0732">Signal</keyword>
<dbReference type="InterPro" id="IPR048328">
    <property type="entry name" value="Dyp_perox_C"/>
</dbReference>
<dbReference type="Pfam" id="PF04261">
    <property type="entry name" value="Dyp_perox_N"/>
    <property type="match status" value="1"/>
</dbReference>
<dbReference type="InterPro" id="IPR048327">
    <property type="entry name" value="Dyp_perox_N"/>
</dbReference>
<evidence type="ECO:0000256" key="3">
    <source>
        <dbReference type="ARBA" id="ARBA00022617"/>
    </source>
</evidence>
<keyword evidence="2" id="KW-0575">Peroxidase</keyword>
<evidence type="ECO:0000256" key="8">
    <source>
        <dbReference type="ARBA" id="ARBA00025737"/>
    </source>
</evidence>
<protein>
    <submittedName>
        <fullName evidence="12">Iron uptake transporter deferrochelatase/peroxidase subunit</fullName>
    </submittedName>
</protein>
<comment type="caution">
    <text evidence="12">The sequence shown here is derived from an EMBL/GenBank/DDBJ whole genome shotgun (WGS) entry which is preliminary data.</text>
</comment>
<accession>A0ABN2M4J0</accession>